<reference evidence="3" key="1">
    <citation type="journal article" date="2019" name="Int. J. Syst. Evol. Microbiol.">
        <title>The Global Catalogue of Microorganisms (GCM) 10K type strain sequencing project: providing services to taxonomists for standard genome sequencing and annotation.</title>
        <authorList>
            <consortium name="The Broad Institute Genomics Platform"/>
            <consortium name="The Broad Institute Genome Sequencing Center for Infectious Disease"/>
            <person name="Wu L."/>
            <person name="Ma J."/>
        </authorList>
    </citation>
    <scope>NUCLEOTIDE SEQUENCE [LARGE SCALE GENOMIC DNA]</scope>
    <source>
        <strain evidence="3">JCM 14545</strain>
    </source>
</reference>
<dbReference type="InterPro" id="IPR036514">
    <property type="entry name" value="SGNH_hydro_sf"/>
</dbReference>
<name>A0ABP5DET4_9PSEU</name>
<dbReference type="CDD" id="cd00229">
    <property type="entry name" value="SGNH_hydrolase"/>
    <property type="match status" value="1"/>
</dbReference>
<accession>A0ABP5DET4</accession>
<feature type="domain" description="SGNH hydrolase-type esterase" evidence="1">
    <location>
        <begin position="110"/>
        <end position="277"/>
    </location>
</feature>
<evidence type="ECO:0000313" key="3">
    <source>
        <dbReference type="Proteomes" id="UP001501116"/>
    </source>
</evidence>
<dbReference type="SUPFAM" id="SSF52266">
    <property type="entry name" value="SGNH hydrolase"/>
    <property type="match status" value="1"/>
</dbReference>
<gene>
    <name evidence="2" type="ORF">GCM10009754_63790</name>
</gene>
<sequence>MLTGVRGAHVVTVPGQRELEAAPDQRIVLDEQYCRHLSSMDKAASRRRSGGLLRHDCDRPAQRWGHGDGTVGTMTKTRMLLLGLAGLLLATAACSGPSTATEAKRSKVLFLGDSIAVGEALPLAAAVKAGGADFQSIAAEGGGNVVGPAADENWKQLPGQITEAKPTAVVYQIATYDWASQPEQQAAYEKLLTTVTGAGAKLVFVTMPPIKPDEFYQPHMAELARTSDIARTVAAGSSGKASVLDATEVWGSAYQQTKDGKADRSADGIHTCPQGAARFTSWLLTGLAKVLPGFTPPAAEAWANTGWSADKHFKGC</sequence>
<dbReference type="EMBL" id="BAAANN010000031">
    <property type="protein sequence ID" value="GAA1978878.1"/>
    <property type="molecule type" value="Genomic_DNA"/>
</dbReference>
<comment type="caution">
    <text evidence="2">The sequence shown here is derived from an EMBL/GenBank/DDBJ whole genome shotgun (WGS) entry which is preliminary data.</text>
</comment>
<dbReference type="Pfam" id="PF13472">
    <property type="entry name" value="Lipase_GDSL_2"/>
    <property type="match status" value="1"/>
</dbReference>
<dbReference type="Proteomes" id="UP001501116">
    <property type="component" value="Unassembled WGS sequence"/>
</dbReference>
<dbReference type="InterPro" id="IPR013830">
    <property type="entry name" value="SGNH_hydro"/>
</dbReference>
<proteinExistence type="predicted"/>
<organism evidence="2 3">
    <name type="scientific">Amycolatopsis minnesotensis</name>
    <dbReference type="NCBI Taxonomy" id="337894"/>
    <lineage>
        <taxon>Bacteria</taxon>
        <taxon>Bacillati</taxon>
        <taxon>Actinomycetota</taxon>
        <taxon>Actinomycetes</taxon>
        <taxon>Pseudonocardiales</taxon>
        <taxon>Pseudonocardiaceae</taxon>
        <taxon>Amycolatopsis</taxon>
    </lineage>
</organism>
<keyword evidence="3" id="KW-1185">Reference proteome</keyword>
<evidence type="ECO:0000259" key="1">
    <source>
        <dbReference type="Pfam" id="PF13472"/>
    </source>
</evidence>
<keyword evidence="2" id="KW-0378">Hydrolase</keyword>
<dbReference type="GO" id="GO:0016787">
    <property type="term" value="F:hydrolase activity"/>
    <property type="evidence" value="ECO:0007669"/>
    <property type="project" value="UniProtKB-KW"/>
</dbReference>
<protein>
    <submittedName>
        <fullName evidence="2">SGNH/GDSL hydrolase family protein</fullName>
    </submittedName>
</protein>
<evidence type="ECO:0000313" key="2">
    <source>
        <dbReference type="EMBL" id="GAA1978878.1"/>
    </source>
</evidence>
<dbReference type="Gene3D" id="3.40.50.1110">
    <property type="entry name" value="SGNH hydrolase"/>
    <property type="match status" value="1"/>
</dbReference>